<dbReference type="AlphaFoldDB" id="A0A318H6W4"/>
<keyword evidence="3" id="KW-1185">Reference proteome</keyword>
<feature type="compositionally biased region" description="Polar residues" evidence="1">
    <location>
        <begin position="34"/>
        <end position="43"/>
    </location>
</feature>
<evidence type="ECO:0000256" key="1">
    <source>
        <dbReference type="SAM" id="MobiDB-lite"/>
    </source>
</evidence>
<accession>A0A318H6W4</accession>
<proteinExistence type="predicted"/>
<evidence type="ECO:0000313" key="2">
    <source>
        <dbReference type="EMBL" id="PXW97180.1"/>
    </source>
</evidence>
<comment type="caution">
    <text evidence="2">The sequence shown here is derived from an EMBL/GenBank/DDBJ whole genome shotgun (WGS) entry which is preliminary data.</text>
</comment>
<reference evidence="2 3" key="2">
    <citation type="submission" date="2018-06" db="EMBL/GenBank/DDBJ databases">
        <title>Sequencing of bacterial isolates from soil warming experiment in Harvard Forest, Massachusetts, USA.</title>
        <authorList>
            <person name="Deangelis K.PhD."/>
        </authorList>
    </citation>
    <scope>NUCLEOTIDE SEQUENCE [LARGE SCALE GENOMIC DNA]</scope>
    <source>
        <strain evidence="2 3">GAS496</strain>
    </source>
</reference>
<feature type="region of interest" description="Disordered" evidence="1">
    <location>
        <begin position="1"/>
        <end position="46"/>
    </location>
</feature>
<gene>
    <name evidence="2" type="ORF">C8E89_14917</name>
</gene>
<protein>
    <submittedName>
        <fullName evidence="2">Uncharacterized protein</fullName>
    </submittedName>
</protein>
<sequence length="64" mass="6428">MGGTVKAKTVPAARTRSRSGGPVDRALLRAESPKSASVTNGHTASGEASELVALVRAGAIFHNG</sequence>
<organism evidence="2 3">
    <name type="scientific">Mycolicibacterium moriokaense</name>
    <dbReference type="NCBI Taxonomy" id="39691"/>
    <lineage>
        <taxon>Bacteria</taxon>
        <taxon>Bacillati</taxon>
        <taxon>Actinomycetota</taxon>
        <taxon>Actinomycetes</taxon>
        <taxon>Mycobacteriales</taxon>
        <taxon>Mycobacteriaceae</taxon>
        <taxon>Mycolicibacterium</taxon>
    </lineage>
</organism>
<dbReference type="EMBL" id="QJJU01000049">
    <property type="protein sequence ID" value="PXW97180.1"/>
    <property type="molecule type" value="Genomic_DNA"/>
</dbReference>
<dbReference type="Proteomes" id="UP000247781">
    <property type="component" value="Unassembled WGS sequence"/>
</dbReference>
<reference evidence="3" key="1">
    <citation type="submission" date="2018-05" db="EMBL/GenBank/DDBJ databases">
        <authorList>
            <person name="Deangelis K."/>
            <person name="Huntemann M."/>
            <person name="Clum A."/>
            <person name="Pillay M."/>
            <person name="Palaniappan K."/>
            <person name="Varghese N."/>
            <person name="Mikhailova N."/>
            <person name="Stamatis D."/>
            <person name="Reddy T."/>
            <person name="Daum C."/>
            <person name="Shapiro N."/>
            <person name="Ivanova N."/>
            <person name="Kyrpides N."/>
            <person name="Woyke T."/>
        </authorList>
    </citation>
    <scope>NUCLEOTIDE SEQUENCE [LARGE SCALE GENOMIC DNA]</scope>
    <source>
        <strain evidence="3">GAS496</strain>
    </source>
</reference>
<name>A0A318H6W4_9MYCO</name>
<evidence type="ECO:0000313" key="3">
    <source>
        <dbReference type="Proteomes" id="UP000247781"/>
    </source>
</evidence>